<protein>
    <submittedName>
        <fullName evidence="2">Mannose-P-dolichol utilization defect 1 protein homolog</fullName>
    </submittedName>
</protein>
<dbReference type="Proteomes" id="UP000325081">
    <property type="component" value="Unassembled WGS sequence"/>
</dbReference>
<organism evidence="2 3">
    <name type="scientific">Striga asiatica</name>
    <name type="common">Asiatic witchweed</name>
    <name type="synonym">Buchnera asiatica</name>
    <dbReference type="NCBI Taxonomy" id="4170"/>
    <lineage>
        <taxon>Eukaryota</taxon>
        <taxon>Viridiplantae</taxon>
        <taxon>Streptophyta</taxon>
        <taxon>Embryophyta</taxon>
        <taxon>Tracheophyta</taxon>
        <taxon>Spermatophyta</taxon>
        <taxon>Magnoliopsida</taxon>
        <taxon>eudicotyledons</taxon>
        <taxon>Gunneridae</taxon>
        <taxon>Pentapetalae</taxon>
        <taxon>asterids</taxon>
        <taxon>lamiids</taxon>
        <taxon>Lamiales</taxon>
        <taxon>Orobanchaceae</taxon>
        <taxon>Buchnereae</taxon>
        <taxon>Striga</taxon>
    </lineage>
</organism>
<gene>
    <name evidence="2" type="ORF">STAS_23038</name>
</gene>
<evidence type="ECO:0000313" key="2">
    <source>
        <dbReference type="EMBL" id="GER46050.1"/>
    </source>
</evidence>
<reference evidence="3" key="1">
    <citation type="journal article" date="2019" name="Curr. Biol.">
        <title>Genome Sequence of Striga asiatica Provides Insight into the Evolution of Plant Parasitism.</title>
        <authorList>
            <person name="Yoshida S."/>
            <person name="Kim S."/>
            <person name="Wafula E.K."/>
            <person name="Tanskanen J."/>
            <person name="Kim Y.M."/>
            <person name="Honaas L."/>
            <person name="Yang Z."/>
            <person name="Spallek T."/>
            <person name="Conn C.E."/>
            <person name="Ichihashi Y."/>
            <person name="Cheong K."/>
            <person name="Cui S."/>
            <person name="Der J.P."/>
            <person name="Gundlach H."/>
            <person name="Jiao Y."/>
            <person name="Hori C."/>
            <person name="Ishida J.K."/>
            <person name="Kasahara H."/>
            <person name="Kiba T."/>
            <person name="Kim M.S."/>
            <person name="Koo N."/>
            <person name="Laohavisit A."/>
            <person name="Lee Y.H."/>
            <person name="Lumba S."/>
            <person name="McCourt P."/>
            <person name="Mortimer J.C."/>
            <person name="Mutuku J.M."/>
            <person name="Nomura T."/>
            <person name="Sasaki-Sekimoto Y."/>
            <person name="Seto Y."/>
            <person name="Wang Y."/>
            <person name="Wakatake T."/>
            <person name="Sakakibara H."/>
            <person name="Demura T."/>
            <person name="Yamaguchi S."/>
            <person name="Yoneyama K."/>
            <person name="Manabe R.I."/>
            <person name="Nelson D.C."/>
            <person name="Schulman A.H."/>
            <person name="Timko M.P."/>
            <person name="dePamphilis C.W."/>
            <person name="Choi D."/>
            <person name="Shirasu K."/>
        </authorList>
    </citation>
    <scope>NUCLEOTIDE SEQUENCE [LARGE SCALE GENOMIC DNA]</scope>
    <source>
        <strain evidence="3">cv. UVA1</strain>
    </source>
</reference>
<evidence type="ECO:0000256" key="1">
    <source>
        <dbReference type="SAM" id="MobiDB-lite"/>
    </source>
</evidence>
<evidence type="ECO:0000313" key="3">
    <source>
        <dbReference type="Proteomes" id="UP000325081"/>
    </source>
</evidence>
<name>A0A5A7QLR6_STRAF</name>
<dbReference type="AlphaFoldDB" id="A0A5A7QLR6"/>
<dbReference type="EMBL" id="BKCP01007404">
    <property type="protein sequence ID" value="GER46050.1"/>
    <property type="molecule type" value="Genomic_DNA"/>
</dbReference>
<keyword evidence="3" id="KW-1185">Reference proteome</keyword>
<sequence length="130" mass="13971">MVLEITTLADLGDGGSRGGENSDDGGHRAELQKGQLFCTISYNLVLQVPQRFQLSLARRGSGVQPTDQILRTAGMIGWDGRRHRCSFNSGEASGAWARMNRRTVVAELGAGGAGDIKTPRILVLNDYGLL</sequence>
<proteinExistence type="predicted"/>
<feature type="region of interest" description="Disordered" evidence="1">
    <location>
        <begin position="9"/>
        <end position="28"/>
    </location>
</feature>
<accession>A0A5A7QLR6</accession>
<comment type="caution">
    <text evidence="2">The sequence shown here is derived from an EMBL/GenBank/DDBJ whole genome shotgun (WGS) entry which is preliminary data.</text>
</comment>